<dbReference type="GO" id="GO:0050660">
    <property type="term" value="F:flavin adenine dinucleotide binding"/>
    <property type="evidence" value="ECO:0007669"/>
    <property type="project" value="InterPro"/>
</dbReference>
<evidence type="ECO:0000256" key="10">
    <source>
        <dbReference type="SAM" id="Phobius"/>
    </source>
</evidence>
<dbReference type="Gene3D" id="3.10.580.10">
    <property type="entry name" value="CBS-domain"/>
    <property type="match status" value="1"/>
</dbReference>
<keyword evidence="4" id="KW-0677">Repeat</keyword>
<keyword evidence="7 9" id="KW-0472">Membrane</keyword>
<proteinExistence type="inferred from homology"/>
<dbReference type="InterPro" id="IPR016169">
    <property type="entry name" value="FAD-bd_PCMH_sub2"/>
</dbReference>
<dbReference type="SMART" id="SM00116">
    <property type="entry name" value="CBS"/>
    <property type="match status" value="2"/>
</dbReference>
<dbReference type="PANTHER" id="PTHR22777">
    <property type="entry name" value="HEMOLYSIN-RELATED"/>
    <property type="match status" value="1"/>
</dbReference>
<feature type="domain" description="CBS" evidence="11">
    <location>
        <begin position="285"/>
        <end position="342"/>
    </location>
</feature>
<dbReference type="OrthoDB" id="9798188at2"/>
<evidence type="ECO:0000259" key="11">
    <source>
        <dbReference type="PROSITE" id="PS51371"/>
    </source>
</evidence>
<dbReference type="Pfam" id="PF01595">
    <property type="entry name" value="CNNM"/>
    <property type="match status" value="1"/>
</dbReference>
<evidence type="ECO:0000313" key="13">
    <source>
        <dbReference type="EMBL" id="RAQ97061.1"/>
    </source>
</evidence>
<evidence type="ECO:0000256" key="7">
    <source>
        <dbReference type="ARBA" id="ARBA00023136"/>
    </source>
</evidence>
<dbReference type="InterPro" id="IPR044751">
    <property type="entry name" value="Ion_transp-like_CBS"/>
</dbReference>
<organism evidence="13 14">
    <name type="scientific">Thermogemmatispora tikiterensis</name>
    <dbReference type="NCBI Taxonomy" id="1825093"/>
    <lineage>
        <taxon>Bacteria</taxon>
        <taxon>Bacillati</taxon>
        <taxon>Chloroflexota</taxon>
        <taxon>Ktedonobacteria</taxon>
        <taxon>Thermogemmatisporales</taxon>
        <taxon>Thermogemmatisporaceae</taxon>
        <taxon>Thermogemmatispora</taxon>
    </lineage>
</organism>
<dbReference type="InterPro" id="IPR036318">
    <property type="entry name" value="FAD-bd_PCMH-like_sf"/>
</dbReference>
<dbReference type="PROSITE" id="PS51846">
    <property type="entry name" value="CNNM"/>
    <property type="match status" value="1"/>
</dbReference>
<dbReference type="PANTHER" id="PTHR22777:SF17">
    <property type="entry name" value="UPF0053 PROTEIN SLL0260"/>
    <property type="match status" value="1"/>
</dbReference>
<dbReference type="SUPFAM" id="SSF56176">
    <property type="entry name" value="FAD-binding/transporter-associated domain-like"/>
    <property type="match status" value="1"/>
</dbReference>
<evidence type="ECO:0000256" key="4">
    <source>
        <dbReference type="ARBA" id="ARBA00022737"/>
    </source>
</evidence>
<dbReference type="SUPFAM" id="SSF54631">
    <property type="entry name" value="CBS-domain pair"/>
    <property type="match status" value="1"/>
</dbReference>
<evidence type="ECO:0000256" key="9">
    <source>
        <dbReference type="PROSITE-ProRule" id="PRU01193"/>
    </source>
</evidence>
<dbReference type="InterPro" id="IPR002550">
    <property type="entry name" value="CNNM"/>
</dbReference>
<dbReference type="CDD" id="cd04590">
    <property type="entry name" value="CBS_pair_CorC_HlyC_assoc"/>
    <property type="match status" value="1"/>
</dbReference>
<gene>
    <name evidence="13" type="ORF">A4R35_16095</name>
</gene>
<dbReference type="EMBL" id="MCIF01000002">
    <property type="protein sequence ID" value="RAQ97061.1"/>
    <property type="molecule type" value="Genomic_DNA"/>
</dbReference>
<evidence type="ECO:0000256" key="2">
    <source>
        <dbReference type="ARBA" id="ARBA00006337"/>
    </source>
</evidence>
<dbReference type="SMART" id="SM01091">
    <property type="entry name" value="CorC_HlyC"/>
    <property type="match status" value="1"/>
</dbReference>
<comment type="similarity">
    <text evidence="2">Belongs to the UPF0053 family.</text>
</comment>
<dbReference type="RefSeq" id="WP_112431146.1">
    <property type="nucleotide sequence ID" value="NZ_MCIF01000002.1"/>
</dbReference>
<dbReference type="InterPro" id="IPR005170">
    <property type="entry name" value="Transptr-assoc_dom"/>
</dbReference>
<comment type="caution">
    <text evidence="13">The sequence shown here is derived from an EMBL/GenBank/DDBJ whole genome shotgun (WGS) entry which is preliminary data.</text>
</comment>
<evidence type="ECO:0000256" key="1">
    <source>
        <dbReference type="ARBA" id="ARBA00004141"/>
    </source>
</evidence>
<dbReference type="InterPro" id="IPR046342">
    <property type="entry name" value="CBS_dom_sf"/>
</dbReference>
<keyword evidence="6 8" id="KW-0129">CBS domain</keyword>
<feature type="transmembrane region" description="Helical" evidence="10">
    <location>
        <begin position="6"/>
        <end position="28"/>
    </location>
</feature>
<keyword evidence="5 9" id="KW-1133">Transmembrane helix</keyword>
<dbReference type="AlphaFoldDB" id="A0A328VJI5"/>
<feature type="domain" description="CBS" evidence="11">
    <location>
        <begin position="221"/>
        <end position="282"/>
    </location>
</feature>
<keyword evidence="3 9" id="KW-0812">Transmembrane</keyword>
<dbReference type="FunFam" id="3.10.580.10:FF:000002">
    <property type="entry name" value="Magnesium/cobalt efflux protein CorC"/>
    <property type="match status" value="1"/>
</dbReference>
<evidence type="ECO:0008006" key="15">
    <source>
        <dbReference type="Google" id="ProtNLM"/>
    </source>
</evidence>
<dbReference type="Pfam" id="PF00571">
    <property type="entry name" value="CBS"/>
    <property type="match status" value="2"/>
</dbReference>
<evidence type="ECO:0000256" key="3">
    <source>
        <dbReference type="ARBA" id="ARBA00022692"/>
    </source>
</evidence>
<sequence>MSGRLGIELLIIFLLMVANGFFAASEIATVSARRGRLQQQAEAGKKRARQALELAEEPDRFLATVQVGITLISTLAAAFSGASLSGPLADWLRTLPIVGTYADSLALAIDVLLITYFTLVIGELAPKRLALQHAESVASAAAPVMSLLSRLARPIVALLTLSTNLLLRLLGQRTDTQPEVTEEDIVYLTHEGFTSGAVEREEEEFIRRALHFADRTVREVMRPRSEIVAIEASASLEEVARVFRESGYSRLLIYRDTIDNVLGILHAKDLLYMLTGSNSRDYLRLLRTPIFALEQQHLDDLLRRFKRERAQLAIVIDEYSQVSGLVTMEDLLEELVGEIQDEYDVDEERSIVQREDGSWLVDGLESYETVREQIGLPPIPEEERGQYSSIAGLVQAHLDRIPHEGDRITLGTFELEVVDMDGRRVDKVLIRQRQAGEQAREDEQETSA</sequence>
<evidence type="ECO:0000256" key="5">
    <source>
        <dbReference type="ARBA" id="ARBA00022989"/>
    </source>
</evidence>
<evidence type="ECO:0000259" key="12">
    <source>
        <dbReference type="PROSITE" id="PS51846"/>
    </source>
</evidence>
<evidence type="ECO:0000256" key="6">
    <source>
        <dbReference type="ARBA" id="ARBA00023122"/>
    </source>
</evidence>
<feature type="transmembrane region" description="Helical" evidence="10">
    <location>
        <begin position="104"/>
        <end position="125"/>
    </location>
</feature>
<protein>
    <recommendedName>
        <fullName evidence="15">Hemolysin</fullName>
    </recommendedName>
</protein>
<dbReference type="Pfam" id="PF03471">
    <property type="entry name" value="CorC_HlyC"/>
    <property type="match status" value="1"/>
</dbReference>
<keyword evidence="14" id="KW-1185">Reference proteome</keyword>
<feature type="domain" description="CNNM transmembrane" evidence="12">
    <location>
        <begin position="1"/>
        <end position="202"/>
    </location>
</feature>
<name>A0A328VJI5_9CHLR</name>
<dbReference type="Proteomes" id="UP000248706">
    <property type="component" value="Unassembled WGS sequence"/>
</dbReference>
<evidence type="ECO:0000313" key="14">
    <source>
        <dbReference type="Proteomes" id="UP000248706"/>
    </source>
</evidence>
<dbReference type="PROSITE" id="PS51371">
    <property type="entry name" value="CBS"/>
    <property type="match status" value="2"/>
</dbReference>
<dbReference type="Gene3D" id="3.30.465.10">
    <property type="match status" value="1"/>
</dbReference>
<evidence type="ECO:0000256" key="8">
    <source>
        <dbReference type="PROSITE-ProRule" id="PRU00703"/>
    </source>
</evidence>
<feature type="transmembrane region" description="Helical" evidence="10">
    <location>
        <begin position="61"/>
        <end position="84"/>
    </location>
</feature>
<dbReference type="InterPro" id="IPR000644">
    <property type="entry name" value="CBS_dom"/>
</dbReference>
<comment type="subcellular location">
    <subcellularLocation>
        <location evidence="1">Membrane</location>
        <topology evidence="1">Multi-pass membrane protein</topology>
    </subcellularLocation>
</comment>
<accession>A0A328VJI5</accession>
<dbReference type="GO" id="GO:0005886">
    <property type="term" value="C:plasma membrane"/>
    <property type="evidence" value="ECO:0007669"/>
    <property type="project" value="TreeGrafter"/>
</dbReference>
<reference evidence="13 14" key="1">
    <citation type="submission" date="2016-08" db="EMBL/GenBank/DDBJ databases">
        <title>Analysis of Carbohydrate Active Enzymes in Thermogemmatispora T81 Reveals Carbohydrate Degradation Ability.</title>
        <authorList>
            <person name="Tomazini A."/>
            <person name="Lal S."/>
            <person name="Stott M."/>
            <person name="Henrissat B."/>
            <person name="Polikarpov I."/>
            <person name="Sparling R."/>
            <person name="Levin D.B."/>
        </authorList>
    </citation>
    <scope>NUCLEOTIDE SEQUENCE [LARGE SCALE GENOMIC DNA]</scope>
    <source>
        <strain evidence="13 14">T81</strain>
    </source>
</reference>